<comment type="catalytic activity">
    <reaction evidence="1">
        <text>ATP + protein L-histidine = ADP + protein N-phospho-L-histidine.</text>
        <dbReference type="EC" id="2.7.13.3"/>
    </reaction>
</comment>
<dbReference type="Gene3D" id="2.10.70.100">
    <property type="match status" value="1"/>
</dbReference>
<sequence>MFGVRPEAFGGTIDDFRRIVHPDDLPRVSVAIRTSIDTGSIYEAEFRVLRPDGGTRWVAARGRPLSGDGGAPVRLIGAVTDLTVLRDGEARVGHILDTMRVGFFHVDADWVFTYVNAEAERVLDRPREHLVGGALWERFPAAVGSDFEESYRRAVRENVTVTFDAYYPAPLDAWFEVRAVPEPDGLAAYFLDVTERREAHDAAERAAERASLLATVAREPVRHPGRHRRVDEGGRADRPAVRRLGGAEHPRRRARALARPAARCRRGTPTPPCTPSSSATGSLRVPALTDASPVGEALRTGRPARAVRTRPGRSRVRCCGRGGPRPARAACTPAPRSCCRCVVAAASAG</sequence>
<dbReference type="InterPro" id="IPR013656">
    <property type="entry name" value="PAS_4"/>
</dbReference>
<accession>A0ABQ6JJ53</accession>
<dbReference type="InterPro" id="IPR035965">
    <property type="entry name" value="PAS-like_dom_sf"/>
</dbReference>
<dbReference type="PANTHER" id="PTHR43304">
    <property type="entry name" value="PHYTOCHROME-LIKE PROTEIN CPH1"/>
    <property type="match status" value="1"/>
</dbReference>
<evidence type="ECO:0000313" key="10">
    <source>
        <dbReference type="Proteomes" id="UP001157017"/>
    </source>
</evidence>
<keyword evidence="5" id="KW-0418">Kinase</keyword>
<evidence type="ECO:0000313" key="9">
    <source>
        <dbReference type="EMBL" id="GMA87899.1"/>
    </source>
</evidence>
<keyword evidence="3" id="KW-0597">Phosphoprotein</keyword>
<dbReference type="InterPro" id="IPR001610">
    <property type="entry name" value="PAC"/>
</dbReference>
<dbReference type="Gene3D" id="3.30.450.20">
    <property type="entry name" value="PAS domain"/>
    <property type="match status" value="2"/>
</dbReference>
<dbReference type="InterPro" id="IPR000700">
    <property type="entry name" value="PAS-assoc_C"/>
</dbReference>
<dbReference type="Pfam" id="PF08448">
    <property type="entry name" value="PAS_4"/>
    <property type="match status" value="1"/>
</dbReference>
<dbReference type="CDD" id="cd00130">
    <property type="entry name" value="PAS"/>
    <property type="match status" value="2"/>
</dbReference>
<dbReference type="EMBL" id="BSUZ01000001">
    <property type="protein sequence ID" value="GMA87899.1"/>
    <property type="molecule type" value="Genomic_DNA"/>
</dbReference>
<dbReference type="PROSITE" id="PS50112">
    <property type="entry name" value="PAS"/>
    <property type="match status" value="2"/>
</dbReference>
<evidence type="ECO:0000256" key="6">
    <source>
        <dbReference type="SAM" id="MobiDB-lite"/>
    </source>
</evidence>
<feature type="compositionally biased region" description="Basic residues" evidence="6">
    <location>
        <begin position="250"/>
        <end position="266"/>
    </location>
</feature>
<dbReference type="Pfam" id="PF08447">
    <property type="entry name" value="PAS_3"/>
    <property type="match status" value="1"/>
</dbReference>
<dbReference type="InterPro" id="IPR052162">
    <property type="entry name" value="Sensor_kinase/Photoreceptor"/>
</dbReference>
<dbReference type="NCBIfam" id="TIGR00229">
    <property type="entry name" value="sensory_box"/>
    <property type="match status" value="1"/>
</dbReference>
<gene>
    <name evidence="9" type="ORF">GCM10025868_31490</name>
</gene>
<evidence type="ECO:0000259" key="7">
    <source>
        <dbReference type="PROSITE" id="PS50112"/>
    </source>
</evidence>
<evidence type="ECO:0000256" key="1">
    <source>
        <dbReference type="ARBA" id="ARBA00000085"/>
    </source>
</evidence>
<dbReference type="EC" id="2.7.13.3" evidence="2"/>
<dbReference type="InterPro" id="IPR013655">
    <property type="entry name" value="PAS_fold_3"/>
</dbReference>
<feature type="region of interest" description="Disordered" evidence="6">
    <location>
        <begin position="224"/>
        <end position="284"/>
    </location>
</feature>
<feature type="compositionally biased region" description="Basic and acidic residues" evidence="6">
    <location>
        <begin position="229"/>
        <end position="249"/>
    </location>
</feature>
<proteinExistence type="predicted"/>
<dbReference type="Proteomes" id="UP001157017">
    <property type="component" value="Unassembled WGS sequence"/>
</dbReference>
<feature type="domain" description="PAS" evidence="7">
    <location>
        <begin position="1"/>
        <end position="39"/>
    </location>
</feature>
<evidence type="ECO:0000256" key="5">
    <source>
        <dbReference type="ARBA" id="ARBA00022777"/>
    </source>
</evidence>
<dbReference type="SMART" id="SM00086">
    <property type="entry name" value="PAC"/>
    <property type="match status" value="1"/>
</dbReference>
<dbReference type="InterPro" id="IPR000014">
    <property type="entry name" value="PAS"/>
</dbReference>
<dbReference type="SMART" id="SM00091">
    <property type="entry name" value="PAS"/>
    <property type="match status" value="1"/>
</dbReference>
<reference evidence="10" key="1">
    <citation type="journal article" date="2019" name="Int. J. Syst. Evol. Microbiol.">
        <title>The Global Catalogue of Microorganisms (GCM) 10K type strain sequencing project: providing services to taxonomists for standard genome sequencing and annotation.</title>
        <authorList>
            <consortium name="The Broad Institute Genomics Platform"/>
            <consortium name="The Broad Institute Genome Sequencing Center for Infectious Disease"/>
            <person name="Wu L."/>
            <person name="Ma J."/>
        </authorList>
    </citation>
    <scope>NUCLEOTIDE SEQUENCE [LARGE SCALE GENOMIC DNA]</scope>
    <source>
        <strain evidence="10">NBRC 108730</strain>
    </source>
</reference>
<name>A0ABQ6JJ53_9ACTN</name>
<comment type="caution">
    <text evidence="9">The sequence shown here is derived from an EMBL/GenBank/DDBJ whole genome shotgun (WGS) entry which is preliminary data.</text>
</comment>
<evidence type="ECO:0000256" key="3">
    <source>
        <dbReference type="ARBA" id="ARBA00022553"/>
    </source>
</evidence>
<evidence type="ECO:0000256" key="2">
    <source>
        <dbReference type="ARBA" id="ARBA00012438"/>
    </source>
</evidence>
<organism evidence="9 10">
    <name type="scientific">Angustibacter aerolatus</name>
    <dbReference type="NCBI Taxonomy" id="1162965"/>
    <lineage>
        <taxon>Bacteria</taxon>
        <taxon>Bacillati</taxon>
        <taxon>Actinomycetota</taxon>
        <taxon>Actinomycetes</taxon>
        <taxon>Kineosporiales</taxon>
        <taxon>Kineosporiaceae</taxon>
    </lineage>
</organism>
<feature type="domain" description="PAC" evidence="8">
    <location>
        <begin position="42"/>
        <end position="94"/>
    </location>
</feature>
<dbReference type="PANTHER" id="PTHR43304:SF1">
    <property type="entry name" value="PAC DOMAIN-CONTAINING PROTEIN"/>
    <property type="match status" value="1"/>
</dbReference>
<keyword evidence="4" id="KW-0808">Transferase</keyword>
<evidence type="ECO:0000256" key="4">
    <source>
        <dbReference type="ARBA" id="ARBA00022679"/>
    </source>
</evidence>
<protein>
    <recommendedName>
        <fullName evidence="2">histidine kinase</fullName>
        <ecNumber evidence="2">2.7.13.3</ecNumber>
    </recommendedName>
</protein>
<dbReference type="PROSITE" id="PS50113">
    <property type="entry name" value="PAC"/>
    <property type="match status" value="1"/>
</dbReference>
<evidence type="ECO:0000259" key="8">
    <source>
        <dbReference type="PROSITE" id="PS50113"/>
    </source>
</evidence>
<dbReference type="SUPFAM" id="SSF55785">
    <property type="entry name" value="PYP-like sensor domain (PAS domain)"/>
    <property type="match status" value="2"/>
</dbReference>
<feature type="domain" description="PAS" evidence="7">
    <location>
        <begin position="88"/>
        <end position="158"/>
    </location>
</feature>
<keyword evidence="10" id="KW-1185">Reference proteome</keyword>